<dbReference type="Proteomes" id="UP000053237">
    <property type="component" value="Unassembled WGS sequence"/>
</dbReference>
<dbReference type="PANTHER" id="PTHR35213">
    <property type="entry name" value="RING-TYPE DOMAIN-CONTAINING PROTEIN-RELATED"/>
    <property type="match status" value="1"/>
</dbReference>
<protein>
    <submittedName>
        <fullName evidence="1">Uncharacterized protein</fullName>
    </submittedName>
</protein>
<sequence>MYRLPAESSLQLPQSRFDAYTLCRYDTAYPLPPLNKRSNKTEYNQQGMIQLVEAIRHTITPSINRILPSLKEIQCMEHTQVKMNYITKFKSIRNRDIKGNTSTLTGNLALLGTNPYARSLYENGPMSYPRQLQTVWEHVATYGILPAEFGFNDTVCTKDGQKVYTTELCTIPTSSNRPRRNLNRSDYSQHGYVRTGRWSFAEESYAKAMIEAFKSGHIPLNRRISLRRFLSEILVCHPMRVSKKFAGYVRKYHWYRAAAGGQDATVRKKVLSRLQKLENQFWESVVAQYHWQKIQ</sequence>
<dbReference type="InParanoid" id="A0A024GEN3"/>
<organism evidence="1 2">
    <name type="scientific">Albugo candida</name>
    <dbReference type="NCBI Taxonomy" id="65357"/>
    <lineage>
        <taxon>Eukaryota</taxon>
        <taxon>Sar</taxon>
        <taxon>Stramenopiles</taxon>
        <taxon>Oomycota</taxon>
        <taxon>Peronosporomycetes</taxon>
        <taxon>Albuginales</taxon>
        <taxon>Albuginaceae</taxon>
        <taxon>Albugo</taxon>
    </lineage>
</organism>
<reference evidence="1 2" key="1">
    <citation type="submission" date="2012-05" db="EMBL/GenBank/DDBJ databases">
        <title>Recombination and specialization in a pathogen metapopulation.</title>
        <authorList>
            <person name="Gardiner A."/>
            <person name="Kemen E."/>
            <person name="Schultz-Larsen T."/>
            <person name="MacLean D."/>
            <person name="Van Oosterhout C."/>
            <person name="Jones J.D.G."/>
        </authorList>
    </citation>
    <scope>NUCLEOTIDE SEQUENCE [LARGE SCALE GENOMIC DNA]</scope>
    <source>
        <strain evidence="1 2">Ac Nc2</strain>
    </source>
</reference>
<dbReference type="EMBL" id="CAIX01000084">
    <property type="protein sequence ID" value="CCI44960.1"/>
    <property type="molecule type" value="Genomic_DNA"/>
</dbReference>
<dbReference type="OrthoDB" id="158725at2759"/>
<gene>
    <name evidence="1" type="ORF">BN9_058070</name>
</gene>
<evidence type="ECO:0000313" key="1">
    <source>
        <dbReference type="EMBL" id="CCI44960.1"/>
    </source>
</evidence>
<name>A0A024GEN3_9STRA</name>
<keyword evidence="2" id="KW-1185">Reference proteome</keyword>
<evidence type="ECO:0000313" key="2">
    <source>
        <dbReference type="Proteomes" id="UP000053237"/>
    </source>
</evidence>
<comment type="caution">
    <text evidence="1">The sequence shown here is derived from an EMBL/GenBank/DDBJ whole genome shotgun (WGS) entry which is preliminary data.</text>
</comment>
<dbReference type="AlphaFoldDB" id="A0A024GEN3"/>
<accession>A0A024GEN3</accession>
<dbReference type="PANTHER" id="PTHR35213:SF3">
    <property type="entry name" value="MYB-LIKE DOMAIN-CONTAINING PROTEIN"/>
    <property type="match status" value="1"/>
</dbReference>
<proteinExistence type="predicted"/>